<feature type="transmembrane region" description="Helical" evidence="2">
    <location>
        <begin position="295"/>
        <end position="319"/>
    </location>
</feature>
<dbReference type="GO" id="GO:0042998">
    <property type="term" value="P:positive regulation of Golgi to plasma membrane protein transport"/>
    <property type="evidence" value="ECO:0007669"/>
    <property type="project" value="TreeGrafter"/>
</dbReference>
<evidence type="ECO:0000313" key="4">
    <source>
        <dbReference type="EMBL" id="GFS11420.1"/>
    </source>
</evidence>
<dbReference type="GO" id="GO:0005802">
    <property type="term" value="C:trans-Golgi network"/>
    <property type="evidence" value="ECO:0007669"/>
    <property type="project" value="InterPro"/>
</dbReference>
<feature type="compositionally biased region" description="Basic and acidic residues" evidence="1">
    <location>
        <begin position="259"/>
        <end position="271"/>
    </location>
</feature>
<keyword evidence="2" id="KW-0812">Transmembrane</keyword>
<dbReference type="Proteomes" id="UP000762676">
    <property type="component" value="Unassembled WGS sequence"/>
</dbReference>
<dbReference type="Gene3D" id="1.25.40.10">
    <property type="entry name" value="Tetratricopeptide repeat domain"/>
    <property type="match status" value="1"/>
</dbReference>
<evidence type="ECO:0000313" key="5">
    <source>
        <dbReference type="Proteomes" id="UP000762676"/>
    </source>
</evidence>
<organism evidence="4 5">
    <name type="scientific">Elysia marginata</name>
    <dbReference type="NCBI Taxonomy" id="1093978"/>
    <lineage>
        <taxon>Eukaryota</taxon>
        <taxon>Metazoa</taxon>
        <taxon>Spiralia</taxon>
        <taxon>Lophotrochozoa</taxon>
        <taxon>Mollusca</taxon>
        <taxon>Gastropoda</taxon>
        <taxon>Heterobranchia</taxon>
        <taxon>Euthyneura</taxon>
        <taxon>Panpulmonata</taxon>
        <taxon>Sacoglossa</taxon>
        <taxon>Placobranchoidea</taxon>
        <taxon>Plakobranchidae</taxon>
        <taxon>Elysia</taxon>
    </lineage>
</organism>
<sequence length="359" mass="40814">MGETGDSTKSPEKQIVDNTPDDLNNNDTDGQETTTTDLQLGDTSILTVTARNELFQRGLEYERQDKPNLALQCYLGCINGLKSKSYFVLLPQCLHNIAQIYRDQENYERAIHFAQAEKLFYETSLIETEEIQKKIEEVATGVGDGPKDINDLNIHALQAEEYEHLAKLCLDKNQQQLALEYAGKSTKLKQAVYGRDHEKTKASLNMFAALYAEVGKLQYSDSINILNENDSPDSSSVDAFPLSDKKATESIEPVSILRQRSEDGSREEDQRKRKQVHFHKSVDESQRQKEREEMASFTVTLMVLGICICILASMGMWLYCSLDKSRSCEAYTVQLRGWVRNVQYFFHTFTGSGFTKHQT</sequence>
<dbReference type="GO" id="GO:0071253">
    <property type="term" value="F:connexin binding"/>
    <property type="evidence" value="ECO:0007669"/>
    <property type="project" value="InterPro"/>
</dbReference>
<keyword evidence="5" id="KW-1185">Reference proteome</keyword>
<comment type="caution">
    <text evidence="4">The sequence shown here is derived from an EMBL/GenBank/DDBJ whole genome shotgun (WGS) entry which is preliminary data.</text>
</comment>
<gene>
    <name evidence="4" type="ORF">ElyMa_004833800</name>
</gene>
<feature type="compositionally biased region" description="Low complexity" evidence="1">
    <location>
        <begin position="17"/>
        <end position="28"/>
    </location>
</feature>
<dbReference type="AlphaFoldDB" id="A0AAV4IP40"/>
<keyword evidence="2" id="KW-1133">Transmembrane helix</keyword>
<dbReference type="Pfam" id="PF22883">
    <property type="entry name" value="Consortin_N"/>
    <property type="match status" value="1"/>
</dbReference>
<evidence type="ECO:0000256" key="2">
    <source>
        <dbReference type="SAM" id="Phobius"/>
    </source>
</evidence>
<evidence type="ECO:0000259" key="3">
    <source>
        <dbReference type="Pfam" id="PF22883"/>
    </source>
</evidence>
<name>A0AAV4IP40_9GAST</name>
<dbReference type="InterPro" id="IPR042318">
    <property type="entry name" value="Consortin"/>
</dbReference>
<proteinExistence type="predicted"/>
<dbReference type="InterPro" id="IPR011990">
    <property type="entry name" value="TPR-like_helical_dom_sf"/>
</dbReference>
<accession>A0AAV4IP40</accession>
<dbReference type="PANTHER" id="PTHR28581">
    <property type="entry name" value="CONSORTIN"/>
    <property type="match status" value="1"/>
</dbReference>
<evidence type="ECO:0000256" key="1">
    <source>
        <dbReference type="SAM" id="MobiDB-lite"/>
    </source>
</evidence>
<dbReference type="EMBL" id="BMAT01009673">
    <property type="protein sequence ID" value="GFS11420.1"/>
    <property type="molecule type" value="Genomic_DNA"/>
</dbReference>
<feature type="region of interest" description="Disordered" evidence="1">
    <location>
        <begin position="1"/>
        <end position="35"/>
    </location>
</feature>
<keyword evidence="2" id="KW-0472">Membrane</keyword>
<dbReference type="PANTHER" id="PTHR28581:SF2">
    <property type="entry name" value="NUTRITIONALLY-REGULATED ADIPOSE AND CARDIAC ENRICHED PROTEIN HOMOLOG ISOFORM X1"/>
    <property type="match status" value="1"/>
</dbReference>
<feature type="domain" description="Consortin N-terminal" evidence="3">
    <location>
        <begin position="87"/>
        <end position="137"/>
    </location>
</feature>
<feature type="region of interest" description="Disordered" evidence="1">
    <location>
        <begin position="253"/>
        <end position="289"/>
    </location>
</feature>
<dbReference type="GO" id="GO:0005886">
    <property type="term" value="C:plasma membrane"/>
    <property type="evidence" value="ECO:0007669"/>
    <property type="project" value="TreeGrafter"/>
</dbReference>
<dbReference type="SUPFAM" id="SSF48452">
    <property type="entry name" value="TPR-like"/>
    <property type="match status" value="1"/>
</dbReference>
<dbReference type="InterPro" id="IPR054132">
    <property type="entry name" value="Consortin_N"/>
</dbReference>
<feature type="compositionally biased region" description="Basic and acidic residues" evidence="1">
    <location>
        <begin position="280"/>
        <end position="289"/>
    </location>
</feature>
<dbReference type="GO" id="GO:0030133">
    <property type="term" value="C:transport vesicle"/>
    <property type="evidence" value="ECO:0007669"/>
    <property type="project" value="TreeGrafter"/>
</dbReference>
<protein>
    <submittedName>
        <fullName evidence="4">Tetratricopeptide repeat</fullName>
    </submittedName>
</protein>
<reference evidence="4 5" key="1">
    <citation type="journal article" date="2021" name="Elife">
        <title>Chloroplast acquisition without the gene transfer in kleptoplastic sea slugs, Plakobranchus ocellatus.</title>
        <authorList>
            <person name="Maeda T."/>
            <person name="Takahashi S."/>
            <person name="Yoshida T."/>
            <person name="Shimamura S."/>
            <person name="Takaki Y."/>
            <person name="Nagai Y."/>
            <person name="Toyoda A."/>
            <person name="Suzuki Y."/>
            <person name="Arimoto A."/>
            <person name="Ishii H."/>
            <person name="Satoh N."/>
            <person name="Nishiyama T."/>
            <person name="Hasebe M."/>
            <person name="Maruyama T."/>
            <person name="Minagawa J."/>
            <person name="Obokata J."/>
            <person name="Shigenobu S."/>
        </authorList>
    </citation>
    <scope>NUCLEOTIDE SEQUENCE [LARGE SCALE GENOMIC DNA]</scope>
</reference>